<dbReference type="PANTHER" id="PTHR30327:SF1">
    <property type="entry name" value="UPF0301 PROTEIN YQGE"/>
    <property type="match status" value="1"/>
</dbReference>
<dbReference type="PANTHER" id="PTHR30327">
    <property type="entry name" value="UNCHARACTERIZED PROTEIN YQGE"/>
    <property type="match status" value="1"/>
</dbReference>
<protein>
    <recommendedName>
        <fullName evidence="4">YqgE/AlgH family protein</fullName>
    </recommendedName>
</protein>
<dbReference type="InterPro" id="IPR003774">
    <property type="entry name" value="AlgH-like"/>
</dbReference>
<keyword evidence="3" id="KW-1185">Reference proteome</keyword>
<dbReference type="Proteomes" id="UP000324924">
    <property type="component" value="Chromosome"/>
</dbReference>
<dbReference type="GO" id="GO:0005829">
    <property type="term" value="C:cytosol"/>
    <property type="evidence" value="ECO:0007669"/>
    <property type="project" value="TreeGrafter"/>
</dbReference>
<evidence type="ECO:0000256" key="1">
    <source>
        <dbReference type="ARBA" id="ARBA00009600"/>
    </source>
</evidence>
<dbReference type="AlphaFoldDB" id="A0A5C0UFK0"/>
<dbReference type="OrthoDB" id="9807486at2"/>
<gene>
    <name evidence="2" type="ORF">FZC36_00265</name>
</gene>
<accession>A0A5C0UFK0</accession>
<evidence type="ECO:0000313" key="2">
    <source>
        <dbReference type="EMBL" id="QEK38876.1"/>
    </source>
</evidence>
<dbReference type="SUPFAM" id="SSF143456">
    <property type="entry name" value="VC0467-like"/>
    <property type="match status" value="1"/>
</dbReference>
<dbReference type="Gene3D" id="3.40.1740.10">
    <property type="entry name" value="VC0467-like"/>
    <property type="match status" value="1"/>
</dbReference>
<reference evidence="2 3" key="1">
    <citation type="submission" date="2019-08" db="EMBL/GenBank/DDBJ databases">
        <title>Highly reduced genomes of protist endosymbionts show evolutionary convergence.</title>
        <authorList>
            <person name="George E."/>
            <person name="Husnik F."/>
            <person name="Tashyreva D."/>
            <person name="Prokopchuk G."/>
            <person name="Horak A."/>
            <person name="Kwong W.K."/>
            <person name="Lukes J."/>
            <person name="Keeling P.J."/>
        </authorList>
    </citation>
    <scope>NUCLEOTIDE SEQUENCE [LARGE SCALE GENOMIC DNA]</scope>
    <source>
        <strain evidence="2">1604HC</strain>
    </source>
</reference>
<sequence>MHLSLKKENLVGKFLISSPFLDEKKFKKTLILITECVNSNIIGVAVNKKMSKSECDKTYKDYKIYYGGDLSPGKGLVMYDENIPGVNKVEIMKNIFISNLEEMFSKNIVPKSHIAVMGHFKWNYSSLIEEAKEGNWIPVEGFPSGVIGMAAPSKWYEAYHSINIRPECLCRTQ</sequence>
<evidence type="ECO:0000313" key="3">
    <source>
        <dbReference type="Proteomes" id="UP000324924"/>
    </source>
</evidence>
<dbReference type="KEGG" id="nabu:FZC36_00265"/>
<dbReference type="RefSeq" id="WP_148971999.1">
    <property type="nucleotide sequence ID" value="NZ_CP043314.1"/>
</dbReference>
<dbReference type="EMBL" id="CP043314">
    <property type="protein sequence ID" value="QEK38876.1"/>
    <property type="molecule type" value="Genomic_DNA"/>
</dbReference>
<evidence type="ECO:0008006" key="4">
    <source>
        <dbReference type="Google" id="ProtNLM"/>
    </source>
</evidence>
<name>A0A5C0UFK0_9PROT</name>
<dbReference type="Pfam" id="PF02622">
    <property type="entry name" value="DUF179"/>
    <property type="match status" value="1"/>
</dbReference>
<proteinExistence type="inferred from homology"/>
<comment type="similarity">
    <text evidence="1">Belongs to the UPF0301 (AlgH) family.</text>
</comment>
<organism evidence="2 3">
    <name type="scientific">Candidatus Nesciobacter abundans</name>
    <dbReference type="NCBI Taxonomy" id="2601668"/>
    <lineage>
        <taxon>Bacteria</taxon>
        <taxon>Pseudomonadati</taxon>
        <taxon>Pseudomonadota</taxon>
        <taxon>Alphaproteobacteria</taxon>
        <taxon>Holosporales</taxon>
        <taxon>Holosporaceae</taxon>
        <taxon>Candidatus Nesciobacter</taxon>
    </lineage>
</organism>